<proteinExistence type="predicted"/>
<dbReference type="AlphaFoldDB" id="A0A0E9RRT4"/>
<protein>
    <submittedName>
        <fullName evidence="1">Uncharacterized protein</fullName>
    </submittedName>
</protein>
<reference evidence="1" key="2">
    <citation type="journal article" date="2015" name="Fish Shellfish Immunol.">
        <title>Early steps in the European eel (Anguilla anguilla)-Vibrio vulnificus interaction in the gills: Role of the RtxA13 toxin.</title>
        <authorList>
            <person name="Callol A."/>
            <person name="Pajuelo D."/>
            <person name="Ebbesson L."/>
            <person name="Teles M."/>
            <person name="MacKenzie S."/>
            <person name="Amaro C."/>
        </authorList>
    </citation>
    <scope>NUCLEOTIDE SEQUENCE</scope>
</reference>
<accession>A0A0E9RRT4</accession>
<sequence>MDWMIVGYMCGWQTSRQCLQKKTTVKNIIYLENIYPRYTIQKYTNSL</sequence>
<name>A0A0E9RRT4_ANGAN</name>
<reference evidence="1" key="1">
    <citation type="submission" date="2014-11" db="EMBL/GenBank/DDBJ databases">
        <authorList>
            <person name="Amaro Gonzalez C."/>
        </authorList>
    </citation>
    <scope>NUCLEOTIDE SEQUENCE</scope>
</reference>
<organism evidence="1">
    <name type="scientific">Anguilla anguilla</name>
    <name type="common">European freshwater eel</name>
    <name type="synonym">Muraena anguilla</name>
    <dbReference type="NCBI Taxonomy" id="7936"/>
    <lineage>
        <taxon>Eukaryota</taxon>
        <taxon>Metazoa</taxon>
        <taxon>Chordata</taxon>
        <taxon>Craniata</taxon>
        <taxon>Vertebrata</taxon>
        <taxon>Euteleostomi</taxon>
        <taxon>Actinopterygii</taxon>
        <taxon>Neopterygii</taxon>
        <taxon>Teleostei</taxon>
        <taxon>Anguilliformes</taxon>
        <taxon>Anguillidae</taxon>
        <taxon>Anguilla</taxon>
    </lineage>
</organism>
<dbReference type="EMBL" id="GBXM01076738">
    <property type="protein sequence ID" value="JAH31839.1"/>
    <property type="molecule type" value="Transcribed_RNA"/>
</dbReference>
<evidence type="ECO:0000313" key="1">
    <source>
        <dbReference type="EMBL" id="JAH31839.1"/>
    </source>
</evidence>